<evidence type="ECO:0008006" key="4">
    <source>
        <dbReference type="Google" id="ProtNLM"/>
    </source>
</evidence>
<proteinExistence type="predicted"/>
<dbReference type="EMBL" id="JAGDYL010000017">
    <property type="protein sequence ID" value="MBO1805654.1"/>
    <property type="molecule type" value="Genomic_DNA"/>
</dbReference>
<dbReference type="RefSeq" id="WP_208046130.1">
    <property type="nucleotide sequence ID" value="NZ_JAGDYL010000017.1"/>
</dbReference>
<reference evidence="2" key="1">
    <citation type="submission" date="2021-03" db="EMBL/GenBank/DDBJ databases">
        <title>Leucobacter chromiisoli sp. nov., isolated from chromium-containing soil of chemical plant.</title>
        <authorList>
            <person name="Xu Z."/>
        </authorList>
    </citation>
    <scope>NUCLEOTIDE SEQUENCE</scope>
    <source>
        <strain evidence="2">A2</strain>
    </source>
</reference>
<dbReference type="Pfam" id="PF19845">
    <property type="entry name" value="DUF6320"/>
    <property type="match status" value="1"/>
</dbReference>
<organism evidence="2 3">
    <name type="scientific">Leucobacter ruminantium</name>
    <dbReference type="NCBI Taxonomy" id="1289170"/>
    <lineage>
        <taxon>Bacteria</taxon>
        <taxon>Bacillati</taxon>
        <taxon>Actinomycetota</taxon>
        <taxon>Actinomycetes</taxon>
        <taxon>Micrococcales</taxon>
        <taxon>Microbacteriaceae</taxon>
        <taxon>Leucobacter</taxon>
    </lineage>
</organism>
<keyword evidence="3" id="KW-1185">Reference proteome</keyword>
<protein>
    <recommendedName>
        <fullName evidence="4">Zinc ribbon domain-containing protein</fullName>
    </recommendedName>
</protein>
<keyword evidence="1" id="KW-1133">Transmembrane helix</keyword>
<feature type="transmembrane region" description="Helical" evidence="1">
    <location>
        <begin position="187"/>
        <end position="205"/>
    </location>
</feature>
<feature type="transmembrane region" description="Helical" evidence="1">
    <location>
        <begin position="161"/>
        <end position="181"/>
    </location>
</feature>
<evidence type="ECO:0000256" key="1">
    <source>
        <dbReference type="SAM" id="Phobius"/>
    </source>
</evidence>
<evidence type="ECO:0000313" key="2">
    <source>
        <dbReference type="EMBL" id="MBO1805654.1"/>
    </source>
</evidence>
<gene>
    <name evidence="2" type="ORF">J4H91_10045</name>
</gene>
<dbReference type="Proteomes" id="UP000664398">
    <property type="component" value="Unassembled WGS sequence"/>
</dbReference>
<name>A0A939LVQ8_9MICO</name>
<feature type="transmembrane region" description="Helical" evidence="1">
    <location>
        <begin position="103"/>
        <end position="122"/>
    </location>
</feature>
<dbReference type="InterPro" id="IPR046283">
    <property type="entry name" value="DUF6320"/>
</dbReference>
<feature type="transmembrane region" description="Helical" evidence="1">
    <location>
        <begin position="128"/>
        <end position="149"/>
    </location>
</feature>
<comment type="caution">
    <text evidence="2">The sequence shown here is derived from an EMBL/GenBank/DDBJ whole genome shotgun (WGS) entry which is preliminary data.</text>
</comment>
<evidence type="ECO:0000313" key="3">
    <source>
        <dbReference type="Proteomes" id="UP000664398"/>
    </source>
</evidence>
<keyword evidence="1" id="KW-0812">Transmembrane</keyword>
<accession>A0A939LVQ8</accession>
<keyword evidence="1" id="KW-0472">Membrane</keyword>
<feature type="transmembrane region" description="Helical" evidence="1">
    <location>
        <begin position="74"/>
        <end position="96"/>
    </location>
</feature>
<feature type="transmembrane region" description="Helical" evidence="1">
    <location>
        <begin position="49"/>
        <end position="68"/>
    </location>
</feature>
<sequence>MRRCTACAVDVEGAWSRCPLCAAKLAGDPSPSPLPAAPLRFSRRRVLRALFAASLALILGSFAAQLFFRADPSGIGALRFVWLGIASMWLVVLMAVRQRRNPAKGTVSLVVLVGLVCSYWDYLTGWHAWSLTYAVPIVCASAIIALFITVQLMRIEAGEHVVYSVLAVTLGLVPIVFLVLGWVTHPLPSAICGVLSLMLLILELVRGAEMRHELAKRLNL</sequence>
<dbReference type="AlphaFoldDB" id="A0A939LVQ8"/>